<dbReference type="InterPro" id="IPR050309">
    <property type="entry name" value="Type-B_Carboxylest/Lipase"/>
</dbReference>
<evidence type="ECO:0000259" key="4">
    <source>
        <dbReference type="Pfam" id="PF00135"/>
    </source>
</evidence>
<dbReference type="STRING" id="589385.SAMN05421504_11699"/>
<gene>
    <name evidence="5" type="ORF">SAMN05421504_11699</name>
</gene>
<dbReference type="InterPro" id="IPR002018">
    <property type="entry name" value="CarbesteraseB"/>
</dbReference>
<evidence type="ECO:0000256" key="2">
    <source>
        <dbReference type="ARBA" id="ARBA00022801"/>
    </source>
</evidence>
<name>A0A1H3T074_9PSEU</name>
<sequence>MRTPGVVSKRITRSLTLALAFVAVGALTSTAAATGRDLVRTDAGTVRGTVTDGHRTFQGIPFAAPPVGELRWKAPQPARPWTGVRDATKPGDRCAQAASVVGAGSESEDCLYLNVTTPAKPSYRPRPVMVWVHGGGFTSGAGSDYDVRRLASGGDAIVVTVNYRLGAFGFLGYPGLADSGVFGIEDQQAALRWVKRNAAAFGGDAHNVTLFGESAGGFSVCSHLASPLSAGLFDRAIIQSGPCTLSWPDGGFFPGVPAGSPFTSLSAAEQQGTAAGAGLGCHDVACLRALPVKSLLSLPISSPVYDTKVLPLDPARAVREGRFNRVPTIAGTTRDEARLFVAMFPDQPMTEQRYQELLRTAFGAKAPQVAAKYPTSAHGSPSMAFADAMTDRVWSCPQAETDRLLAARTRTFTYEFADRDAPALLPFPPDMKPGAAHGSELPYLSDLVGTDFKLTPEQQRLSAQMIGAWARFARVGDPGLQWHSGVLSLAPGAVEPVDLAAEHNCGFWAGIGV</sequence>
<feature type="signal peptide" evidence="3">
    <location>
        <begin position="1"/>
        <end position="31"/>
    </location>
</feature>
<dbReference type="Gene3D" id="3.40.50.1820">
    <property type="entry name" value="alpha/beta hydrolase"/>
    <property type="match status" value="1"/>
</dbReference>
<dbReference type="Proteomes" id="UP000199515">
    <property type="component" value="Unassembled WGS sequence"/>
</dbReference>
<proteinExistence type="inferred from homology"/>
<dbReference type="EMBL" id="FNON01000016">
    <property type="protein sequence ID" value="SDZ43357.1"/>
    <property type="molecule type" value="Genomic_DNA"/>
</dbReference>
<evidence type="ECO:0000313" key="6">
    <source>
        <dbReference type="Proteomes" id="UP000199515"/>
    </source>
</evidence>
<comment type="similarity">
    <text evidence="1 3">Belongs to the type-B carboxylesterase/lipase family.</text>
</comment>
<dbReference type="Pfam" id="PF00135">
    <property type="entry name" value="COesterase"/>
    <property type="match status" value="1"/>
</dbReference>
<evidence type="ECO:0000313" key="5">
    <source>
        <dbReference type="EMBL" id="SDZ43357.1"/>
    </source>
</evidence>
<dbReference type="PROSITE" id="PS00122">
    <property type="entry name" value="CARBOXYLESTERASE_B_1"/>
    <property type="match status" value="1"/>
</dbReference>
<organism evidence="5 6">
    <name type="scientific">Amycolatopsis xylanica</name>
    <dbReference type="NCBI Taxonomy" id="589385"/>
    <lineage>
        <taxon>Bacteria</taxon>
        <taxon>Bacillati</taxon>
        <taxon>Actinomycetota</taxon>
        <taxon>Actinomycetes</taxon>
        <taxon>Pseudonocardiales</taxon>
        <taxon>Pseudonocardiaceae</taxon>
        <taxon>Amycolatopsis</taxon>
    </lineage>
</organism>
<feature type="domain" description="Carboxylesterase type B" evidence="4">
    <location>
        <begin position="38"/>
        <end position="479"/>
    </location>
</feature>
<dbReference type="InterPro" id="IPR019826">
    <property type="entry name" value="Carboxylesterase_B_AS"/>
</dbReference>
<dbReference type="EC" id="3.1.1.-" evidence="3"/>
<dbReference type="AlphaFoldDB" id="A0A1H3T074"/>
<dbReference type="GO" id="GO:0016787">
    <property type="term" value="F:hydrolase activity"/>
    <property type="evidence" value="ECO:0007669"/>
    <property type="project" value="UniProtKB-KW"/>
</dbReference>
<dbReference type="SUPFAM" id="SSF53474">
    <property type="entry name" value="alpha/beta-Hydrolases"/>
    <property type="match status" value="1"/>
</dbReference>
<keyword evidence="6" id="KW-1185">Reference proteome</keyword>
<keyword evidence="2 3" id="KW-0378">Hydrolase</keyword>
<accession>A0A1H3T074</accession>
<keyword evidence="3" id="KW-0732">Signal</keyword>
<protein>
    <recommendedName>
        <fullName evidence="3">Carboxylic ester hydrolase</fullName>
        <ecNumber evidence="3">3.1.1.-</ecNumber>
    </recommendedName>
</protein>
<feature type="chain" id="PRO_5039748372" description="Carboxylic ester hydrolase" evidence="3">
    <location>
        <begin position="32"/>
        <end position="513"/>
    </location>
</feature>
<reference evidence="5 6" key="1">
    <citation type="submission" date="2016-10" db="EMBL/GenBank/DDBJ databases">
        <authorList>
            <person name="de Groot N.N."/>
        </authorList>
    </citation>
    <scope>NUCLEOTIDE SEQUENCE [LARGE SCALE GENOMIC DNA]</scope>
    <source>
        <strain evidence="5 6">CPCC 202699</strain>
    </source>
</reference>
<dbReference type="PANTHER" id="PTHR11559">
    <property type="entry name" value="CARBOXYLESTERASE"/>
    <property type="match status" value="1"/>
</dbReference>
<dbReference type="InterPro" id="IPR029058">
    <property type="entry name" value="AB_hydrolase_fold"/>
</dbReference>
<evidence type="ECO:0000256" key="1">
    <source>
        <dbReference type="ARBA" id="ARBA00005964"/>
    </source>
</evidence>
<evidence type="ECO:0000256" key="3">
    <source>
        <dbReference type="RuleBase" id="RU361235"/>
    </source>
</evidence>